<keyword evidence="3" id="KW-1185">Reference proteome</keyword>
<dbReference type="PANTHER" id="PTHR11046:SF25">
    <property type="match status" value="1"/>
</dbReference>
<evidence type="ECO:0000313" key="3">
    <source>
        <dbReference type="Proteomes" id="UP001164746"/>
    </source>
</evidence>
<dbReference type="EMBL" id="CP111016">
    <property type="protein sequence ID" value="WAR06009.1"/>
    <property type="molecule type" value="Genomic_DNA"/>
</dbReference>
<sequence>MNILQLCTLMRLQNMVINGEHLRQEINKETIHYLEMATKSSHDTLETFKDILNDIDDITDDEPGNKLLVNIKNTMSDRASTETKFNELLQEYRNQTLPEVIGNYEQLCEEEKLSVSRMNNLFCGLHTLVHMADTAQKTVYETEKLHFEDGVIPILNKSFEKTGQPETSRLILTACKAFARRGDPKSGCHGNFLTFISDFLKEHNMSFPLQPLKGNIFNILFTNLGHVYYFHDLMKEFLDKSPSLNGLLLSVQKDLAEPFFLTGCKALGLISKNITTPLWRVIEKKIFPFQ</sequence>
<name>A0ABY7EA48_MYAAR</name>
<dbReference type="PANTHER" id="PTHR11046">
    <property type="entry name" value="OLIGORIBONUCLEASE, MITOCHONDRIAL"/>
    <property type="match status" value="1"/>
</dbReference>
<gene>
    <name evidence="2" type="ORF">MAR_021378</name>
</gene>
<protein>
    <submittedName>
        <fullName evidence="2">Uncharacterized protein</fullName>
    </submittedName>
</protein>
<keyword evidence="1" id="KW-0540">Nuclease</keyword>
<reference evidence="2" key="1">
    <citation type="submission" date="2022-11" db="EMBL/GenBank/DDBJ databases">
        <title>Centuries of genome instability and evolution in soft-shell clam transmissible cancer (bioRxiv).</title>
        <authorList>
            <person name="Hart S.F.M."/>
            <person name="Yonemitsu M.A."/>
            <person name="Giersch R.M."/>
            <person name="Beal B.F."/>
            <person name="Arriagada G."/>
            <person name="Davis B.W."/>
            <person name="Ostrander E.A."/>
            <person name="Goff S.P."/>
            <person name="Metzger M.J."/>
        </authorList>
    </citation>
    <scope>NUCLEOTIDE SEQUENCE</scope>
    <source>
        <strain evidence="2">MELC-2E11</strain>
        <tissue evidence="2">Siphon/mantle</tissue>
    </source>
</reference>
<evidence type="ECO:0000313" key="2">
    <source>
        <dbReference type="EMBL" id="WAR06009.1"/>
    </source>
</evidence>
<keyword evidence="1" id="KW-0378">Hydrolase</keyword>
<proteinExistence type="predicted"/>
<dbReference type="Proteomes" id="UP001164746">
    <property type="component" value="Chromosome 5"/>
</dbReference>
<accession>A0ABY7EA48</accession>
<evidence type="ECO:0000256" key="1">
    <source>
        <dbReference type="ARBA" id="ARBA00022722"/>
    </source>
</evidence>
<dbReference type="InterPro" id="IPR022894">
    <property type="entry name" value="Oligoribonuclease"/>
</dbReference>
<organism evidence="2 3">
    <name type="scientific">Mya arenaria</name>
    <name type="common">Soft-shell clam</name>
    <dbReference type="NCBI Taxonomy" id="6604"/>
    <lineage>
        <taxon>Eukaryota</taxon>
        <taxon>Metazoa</taxon>
        <taxon>Spiralia</taxon>
        <taxon>Lophotrochozoa</taxon>
        <taxon>Mollusca</taxon>
        <taxon>Bivalvia</taxon>
        <taxon>Autobranchia</taxon>
        <taxon>Heteroconchia</taxon>
        <taxon>Euheterodonta</taxon>
        <taxon>Imparidentia</taxon>
        <taxon>Neoheterodontei</taxon>
        <taxon>Myida</taxon>
        <taxon>Myoidea</taxon>
        <taxon>Myidae</taxon>
        <taxon>Mya</taxon>
    </lineage>
</organism>